<protein>
    <submittedName>
        <fullName evidence="4">Putative pentatricopeptide</fullName>
    </submittedName>
</protein>
<evidence type="ECO:0000313" key="4">
    <source>
        <dbReference type="EMBL" id="PRQ46077.1"/>
    </source>
</evidence>
<accession>A0A2P6RI48</accession>
<sequence>MASLQFPISLETLDSSKKFNSFCYSRAASVVLNRVNAIKVSRFQSELPVDESFVEQNPDCSRLEIDKGSSGTKKVSKREVGLRSSSRKSKWVRKLENLFVNDGEFDVDYSVIKSDLSLEHCNDILKRLERSSDVKTLKFFEWMRSNGKLKCNLSAFSSVFRVLGRRENWDAAEKLIQEMVTEFGCELNYQVFNTLIYACSKLGRVEFGAKWFRMMLEHEVQPNVATFGMLMGLYQKGWNVEEAEFTFSRMRNFGIVWQKRSLA</sequence>
<organism evidence="4 5">
    <name type="scientific">Rosa chinensis</name>
    <name type="common">China rose</name>
    <dbReference type="NCBI Taxonomy" id="74649"/>
    <lineage>
        <taxon>Eukaryota</taxon>
        <taxon>Viridiplantae</taxon>
        <taxon>Streptophyta</taxon>
        <taxon>Embryophyta</taxon>
        <taxon>Tracheophyta</taxon>
        <taxon>Spermatophyta</taxon>
        <taxon>Magnoliopsida</taxon>
        <taxon>eudicotyledons</taxon>
        <taxon>Gunneridae</taxon>
        <taxon>Pentapetalae</taxon>
        <taxon>rosids</taxon>
        <taxon>fabids</taxon>
        <taxon>Rosales</taxon>
        <taxon>Rosaceae</taxon>
        <taxon>Rosoideae</taxon>
        <taxon>Rosoideae incertae sedis</taxon>
        <taxon>Rosa</taxon>
    </lineage>
</organism>
<dbReference type="GO" id="GO:0010019">
    <property type="term" value="P:chloroplast-nucleus signaling pathway"/>
    <property type="evidence" value="ECO:0007669"/>
    <property type="project" value="TreeGrafter"/>
</dbReference>
<dbReference type="Pfam" id="PF13812">
    <property type="entry name" value="PPR_3"/>
    <property type="match status" value="1"/>
</dbReference>
<proteinExistence type="inferred from homology"/>
<dbReference type="InterPro" id="IPR011990">
    <property type="entry name" value="TPR-like_helical_dom_sf"/>
</dbReference>
<gene>
    <name evidence="4" type="ORF">RchiOBHm_Chr2g0085211</name>
</gene>
<dbReference type="PANTHER" id="PTHR47936:SF1">
    <property type="entry name" value="PENTATRICOPEPTIDE REPEAT-CONTAINING PROTEIN GUN1, CHLOROPLASTIC"/>
    <property type="match status" value="1"/>
</dbReference>
<evidence type="ECO:0000256" key="1">
    <source>
        <dbReference type="ARBA" id="ARBA00007626"/>
    </source>
</evidence>
<comment type="caution">
    <text evidence="4">The sequence shown here is derived from an EMBL/GenBank/DDBJ whole genome shotgun (WGS) entry which is preliminary data.</text>
</comment>
<dbReference type="InterPro" id="IPR002885">
    <property type="entry name" value="PPR_rpt"/>
</dbReference>
<dbReference type="Proteomes" id="UP000238479">
    <property type="component" value="Chromosome 2"/>
</dbReference>
<evidence type="ECO:0000256" key="2">
    <source>
        <dbReference type="ARBA" id="ARBA00022737"/>
    </source>
</evidence>
<evidence type="ECO:0000313" key="5">
    <source>
        <dbReference type="Proteomes" id="UP000238479"/>
    </source>
</evidence>
<feature type="repeat" description="PPR" evidence="3">
    <location>
        <begin position="188"/>
        <end position="222"/>
    </location>
</feature>
<dbReference type="EMBL" id="PDCK01000040">
    <property type="protein sequence ID" value="PRQ46077.1"/>
    <property type="molecule type" value="Genomic_DNA"/>
</dbReference>
<dbReference type="AlphaFoldDB" id="A0A2P6RI48"/>
<dbReference type="GO" id="GO:0031930">
    <property type="term" value="P:mitochondria-nucleus signaling pathway"/>
    <property type="evidence" value="ECO:0007669"/>
    <property type="project" value="TreeGrafter"/>
</dbReference>
<dbReference type="PROSITE" id="PS51375">
    <property type="entry name" value="PPR"/>
    <property type="match status" value="1"/>
</dbReference>
<dbReference type="STRING" id="74649.A0A2P6RI48"/>
<dbReference type="Gene3D" id="1.25.40.10">
    <property type="entry name" value="Tetratricopeptide repeat domain"/>
    <property type="match status" value="1"/>
</dbReference>
<dbReference type="Gramene" id="PRQ46077">
    <property type="protein sequence ID" value="PRQ46077"/>
    <property type="gene ID" value="RchiOBHm_Chr2g0085211"/>
</dbReference>
<evidence type="ECO:0000256" key="3">
    <source>
        <dbReference type="PROSITE-ProRule" id="PRU00708"/>
    </source>
</evidence>
<keyword evidence="2" id="KW-0677">Repeat</keyword>
<dbReference type="GO" id="GO:0009507">
    <property type="term" value="C:chloroplast"/>
    <property type="evidence" value="ECO:0007669"/>
    <property type="project" value="TreeGrafter"/>
</dbReference>
<reference evidence="4 5" key="1">
    <citation type="journal article" date="2018" name="Nat. Genet.">
        <title>The Rosa genome provides new insights in the design of modern roses.</title>
        <authorList>
            <person name="Bendahmane M."/>
        </authorList>
    </citation>
    <scope>NUCLEOTIDE SEQUENCE [LARGE SCALE GENOMIC DNA]</scope>
    <source>
        <strain evidence="5">cv. Old Blush</strain>
    </source>
</reference>
<dbReference type="NCBIfam" id="TIGR00756">
    <property type="entry name" value="PPR"/>
    <property type="match status" value="2"/>
</dbReference>
<comment type="similarity">
    <text evidence="1">Belongs to the PPR family. P subfamily.</text>
</comment>
<dbReference type="PANTHER" id="PTHR47936">
    <property type="entry name" value="PPR_LONG DOMAIN-CONTAINING PROTEIN"/>
    <property type="match status" value="1"/>
</dbReference>
<name>A0A2P6RI48_ROSCH</name>
<keyword evidence="5" id="KW-1185">Reference proteome</keyword>